<accession>A0A9N9YKI4</accession>
<feature type="compositionally biased region" description="Low complexity" evidence="1">
    <location>
        <begin position="239"/>
        <end position="260"/>
    </location>
</feature>
<dbReference type="Proteomes" id="UP000696573">
    <property type="component" value="Unassembled WGS sequence"/>
</dbReference>
<protein>
    <submittedName>
        <fullName evidence="2">Uncharacterized protein</fullName>
    </submittedName>
</protein>
<proteinExistence type="predicted"/>
<reference evidence="2" key="1">
    <citation type="submission" date="2021-10" db="EMBL/GenBank/DDBJ databases">
        <authorList>
            <person name="Piombo E."/>
        </authorList>
    </citation>
    <scope>NUCLEOTIDE SEQUENCE</scope>
</reference>
<dbReference type="AlphaFoldDB" id="A0A9N9YKI4"/>
<dbReference type="OrthoDB" id="5148843at2759"/>
<sequence length="260" mass="28274">MADNKAHYKCASSIALLEGRASLELPGDIISASTLGALDIRLRRVEAFYDVALPPACQAPAWDTLAYRVFRLIKAYRTFPPPATGGMFTPKHFLELVPNPNNVSSETLQTLCSDLGYRSYNWTKSLALANPSDELSVYCQICCYYAGKSKQLRVVAIPTTRADIYGLLAVLSVENGPAIKQPMSPPIPPPFALGKIPPGVTVVNAAPYRKKKTPKRSILSKFSWMRKLAFWRKSRSDDNSSISSSSSSSSSGSSSSSTIS</sequence>
<gene>
    <name evidence="2" type="ORF">CRHIZ90672A_00004353</name>
</gene>
<evidence type="ECO:0000313" key="3">
    <source>
        <dbReference type="Proteomes" id="UP000696573"/>
    </source>
</evidence>
<organism evidence="2 3">
    <name type="scientific">Clonostachys rhizophaga</name>
    <dbReference type="NCBI Taxonomy" id="160324"/>
    <lineage>
        <taxon>Eukaryota</taxon>
        <taxon>Fungi</taxon>
        <taxon>Dikarya</taxon>
        <taxon>Ascomycota</taxon>
        <taxon>Pezizomycotina</taxon>
        <taxon>Sordariomycetes</taxon>
        <taxon>Hypocreomycetidae</taxon>
        <taxon>Hypocreales</taxon>
        <taxon>Bionectriaceae</taxon>
        <taxon>Clonostachys</taxon>
    </lineage>
</organism>
<evidence type="ECO:0000313" key="2">
    <source>
        <dbReference type="EMBL" id="CAH0020542.1"/>
    </source>
</evidence>
<evidence type="ECO:0000256" key="1">
    <source>
        <dbReference type="SAM" id="MobiDB-lite"/>
    </source>
</evidence>
<comment type="caution">
    <text evidence="2">The sequence shown here is derived from an EMBL/GenBank/DDBJ whole genome shotgun (WGS) entry which is preliminary data.</text>
</comment>
<keyword evidence="3" id="KW-1185">Reference proteome</keyword>
<feature type="region of interest" description="Disordered" evidence="1">
    <location>
        <begin position="233"/>
        <end position="260"/>
    </location>
</feature>
<dbReference type="EMBL" id="CABFNQ020000645">
    <property type="protein sequence ID" value="CAH0020542.1"/>
    <property type="molecule type" value="Genomic_DNA"/>
</dbReference>
<name>A0A9N9YKI4_9HYPO</name>